<dbReference type="AlphaFoldDB" id="A0A6I9NRI9"/>
<evidence type="ECO:0000313" key="2">
    <source>
        <dbReference type="RefSeq" id="XP_010778922.1"/>
    </source>
</evidence>
<sequence length="138" mass="15450">MLIGDKKKFLSMLLTIKCQLNADSGEPEDELTPEAVELCRRLGSNATRVSEVTGGRDRLVHAAIQEGINRVNEKACSNAQRIQKWITLDRDFSLPGGELGPTMKLKRPVVVKMYKEQIENFYKELATPTTPDNPLPPK</sequence>
<evidence type="ECO:0000313" key="1">
    <source>
        <dbReference type="Proteomes" id="UP000504611"/>
    </source>
</evidence>
<name>A0A6I9NRI9_9TELE</name>
<reference evidence="2" key="1">
    <citation type="submission" date="2025-08" db="UniProtKB">
        <authorList>
            <consortium name="RefSeq"/>
        </authorList>
    </citation>
    <scope>IDENTIFICATION</scope>
    <source>
        <tissue evidence="2">Muscle</tissue>
    </source>
</reference>
<keyword evidence="1" id="KW-1185">Reference proteome</keyword>
<organism evidence="1 2">
    <name type="scientific">Notothenia coriiceps</name>
    <name type="common">black rockcod</name>
    <dbReference type="NCBI Taxonomy" id="8208"/>
    <lineage>
        <taxon>Eukaryota</taxon>
        <taxon>Metazoa</taxon>
        <taxon>Chordata</taxon>
        <taxon>Craniata</taxon>
        <taxon>Vertebrata</taxon>
        <taxon>Euteleostomi</taxon>
        <taxon>Actinopterygii</taxon>
        <taxon>Neopterygii</taxon>
        <taxon>Teleostei</taxon>
        <taxon>Neoteleostei</taxon>
        <taxon>Acanthomorphata</taxon>
        <taxon>Eupercaria</taxon>
        <taxon>Perciformes</taxon>
        <taxon>Notothenioidei</taxon>
        <taxon>Nototheniidae</taxon>
        <taxon>Notothenia</taxon>
    </lineage>
</organism>
<gene>
    <name evidence="2" type="primary">LOC104953650</name>
</gene>
<dbReference type="KEGG" id="ncc:104953650"/>
<accession>A0A6I9NRI9</accession>
<dbReference type="GeneID" id="104953650"/>
<dbReference type="OrthoDB" id="3633556at2759"/>
<proteinExistence type="predicted"/>
<dbReference type="Proteomes" id="UP000504611">
    <property type="component" value="Unplaced"/>
</dbReference>
<protein>
    <submittedName>
        <fullName evidence="2">Long-chain-fatty-acid--CoA ligase ACSBG2-like</fullName>
    </submittedName>
</protein>
<dbReference type="RefSeq" id="XP_010778922.1">
    <property type="nucleotide sequence ID" value="XM_010780620.1"/>
</dbReference>